<evidence type="ECO:0000259" key="5">
    <source>
        <dbReference type="Pfam" id="PF18799"/>
    </source>
</evidence>
<feature type="domain" description="DdrB-like" evidence="3">
    <location>
        <begin position="612"/>
        <end position="744"/>
    </location>
</feature>
<organism evidence="7 8">
    <name type="scientific">Halomonas gemina</name>
    <dbReference type="NCBI Taxonomy" id="2945105"/>
    <lineage>
        <taxon>Bacteria</taxon>
        <taxon>Pseudomonadati</taxon>
        <taxon>Pseudomonadota</taxon>
        <taxon>Gammaproteobacteria</taxon>
        <taxon>Oceanospirillales</taxon>
        <taxon>Halomonadaceae</taxon>
        <taxon>Halomonas</taxon>
    </lineage>
</organism>
<feature type="region of interest" description="Disordered" evidence="2">
    <location>
        <begin position="452"/>
        <end position="472"/>
    </location>
</feature>
<feature type="domain" description="Large polyvalent protein associated" evidence="6">
    <location>
        <begin position="2758"/>
        <end position="2942"/>
    </location>
</feature>
<evidence type="ECO:0000259" key="6">
    <source>
        <dbReference type="Pfam" id="PF18857"/>
    </source>
</evidence>
<feature type="region of interest" description="Disordered" evidence="2">
    <location>
        <begin position="1228"/>
        <end position="1257"/>
    </location>
</feature>
<dbReference type="Pfam" id="PF18799">
    <property type="entry name" value="LPD5"/>
    <property type="match status" value="1"/>
</dbReference>
<proteinExistence type="predicted"/>
<dbReference type="InterPro" id="IPR041398">
    <property type="entry name" value="DdrB_dom"/>
</dbReference>
<keyword evidence="8" id="KW-1185">Reference proteome</keyword>
<reference evidence="7" key="1">
    <citation type="submission" date="2022-05" db="EMBL/GenBank/DDBJ databases">
        <title>Halomonas geminus sp. nov. and Halomonas llamarensis sp. nov. isolated from high-altitude salars of the Atacama Desert.</title>
        <authorList>
            <person name="Hintersatz C."/>
            <person name="Rojas L.A."/>
            <person name="Wei T.-S."/>
            <person name="Kutschke S."/>
            <person name="Lehmann F."/>
            <person name="Jain R."/>
            <person name="Pollmann K."/>
        </authorList>
    </citation>
    <scope>NUCLEOTIDE SEQUENCE</scope>
    <source>
        <strain evidence="7">ATCH28</strain>
    </source>
</reference>
<feature type="region of interest" description="Disordered" evidence="2">
    <location>
        <begin position="327"/>
        <end position="370"/>
    </location>
</feature>
<dbReference type="EMBL" id="JAMJPK010000005">
    <property type="protein sequence ID" value="MCL7941230.1"/>
    <property type="molecule type" value="Genomic_DNA"/>
</dbReference>
<feature type="region of interest" description="Disordered" evidence="2">
    <location>
        <begin position="1176"/>
        <end position="1216"/>
    </location>
</feature>
<sequence>MALIDEIRRKNPSLNDRSDDEIKSILRQSPEFQYFNDAEFDAYVSGEPQREHSEGTPGFTGGLAAGIDQVQGMGGGLLMAAGEAMESEGILNAGRDIYQRNMDEAAENDLGFGFTDIRGPGDAWNWARYTAGNLLPMMAASVAGGGAGGIVAGQGAKMLAGAAAKQAAVRGGQALGAMAASTGMETGAMMGETEDLDVSLAHGVLAGSLDAITPVRLLRRAGAHKLADKAAEEISEGVMRDLRRQAGRTTGRAMRGGSLTNLIGEASTEFLQGLINQHANYWVENNGESLLANPGDVDITAMIDEAAAGGLMGGLAGAPAGISERNQAKTQVARIEQAREQTEAQGGDALDQTMAGQQAEQGAKANAEPVDPQVAAHVGNRIQLAMGELDDLQNLAKGASYQGQVRLTNIKRMIDRAEQAVEDGNIAQAERLVGRAETIAANLRGALFREGSAERPARREGEVVDGDEGQAQDGVAGLIGQDGRRLPPGDPSTIFAGGPTADQTQYDPQARNVRRDEGLAAQRQGSERLREQIAGQRPQIPDQGIVYGQGPTARRGNANTGLDQPVADPRFTDTGAREEVEATRARQQQSAEDVARIARTRGRGETAYLPDNTPIRTRFRVMDAAELRPSNTPDGRINPDYPQELQPRDRTNANSQVQVRNIAARLNPERLGSSRDAGTGAPIIGNDGVVESGNGRAMAIAQAYQQGGPQARAYRDAVRRQAQEQGIDPAALDEMERPVLVRERVSNIDRADFARRANESQVAGMTAYEQAQADADSLTADDLQAWAPDQSGDPLAASNRSFQRAFVQRLGNNEAARYTTRDGQASPELGQRMQRAVFAKAYQDADMVEMATEQGDQMRNLTAALQVAAPDLAIARETGSREALDAIGSVNDAARLVRRARQDGISVRELTRQTDAFSEPVPETTALLAVALHTNLRSRRALTEAMRYIGQAVRTRAESERNGALFEDTTTNEDVINAAFQAEDPSQRSGQRSPEGAVQPGTQRGERQPAEGRQAEASPGSQAGQQADALRGEPLDDEWTAFSEASGTRGIPRAEMPQIKAEHRGALANFLSARGIDSAEATVPALSLRPTQREFSEDRVQAAKDREGGDRAILVSADGHVVDGHHQWLARADQGDDVRVIQLDAPIEEVLDAAREFPSSEVDDDAPLLATYDEQELADRDQSQQQAEQAEADRRRQEEQRAKADTEADDFRLSGSDRQADVMAAGGQQDLMGAQPQRGDDANTTPGDVEESADNQQDAKLQYRANGAPFATERSALASDAARGARRQGRQVEAVAVAGGFALRVEREADMIGRQRDTILQMMRATGRRYPNRYYTVAVQQGNVGQQFREAFGNAGNFAEIRDRAGLTTDDMRAAFSKGQAEAQDSAQKPRSDAETEQQGAQAGAAESSQNDAESQPQPRQARRRSRDQQDERIDDFGERIEGARKDQVNQVMTGLDTEVTQSTTLSEAFPAPNYSKLVEEGVDPRAAAFVAVIRNSIPAKPRKSLRLRMWMRDVEQAQSLARMLLDGSRTFDDFLAETQTPRGRQMYEKVEGALRTAELIAPLKPSLYSKAAKWRVDAGAGYSLYDGQQMDPNQTVYVLRDDRNRRTGVWSTDFDEIRDKAANVITSAVQKDDSKPKSRQTPINAYRNTRTGERFIAFQVGSRKIRLVGGFESASAAADYITEHRDQLQQQIDAMRAGPRMRSDSNAPREGVELREGDVTPDDFQAAFGFRGVQFGNYVEGQRRQADLNRAYDALMDLATMMGVPPKAMSLDGTLGLAFGARGKGGRRSAAAHYEPGQVVINLTKSAGPGSLAHEWFHALDNYIPHERTGQATYQTDLTTQGAARAELAERWREMRQALKDSGFEARSKEFDEPRSKPYYGTPIEMAARAFERYTKDKLDAQGIRNDYLVNIASDPEGPYPNADEAPAINAAFDRMMGTLEHRETARGVELYSLNPDSEALKPAPRAEDIASALEGVEELADATVIQSVRELPPQALLGMAIRGVNPADVRGMYIDGELYVIADNAESVQEGVRTAIHEAVGHKGMRAVLGSDLERVMLSLFRGLPNSKEGRQALADVRRDYPFLDPSKREDRITIGEEMVAHLLEKGHRPKAWQRAVAKIRELLRRLFPSIGWTHTDALALGEKSREYLRKQKAERQGDTGELYSLRGKERVAFESQFDDFSDADRAAALKIGQPTMFRSAWQWWKEKTDRWQTKVRQGVVDQYGSLQELDRALYGDEALTEHITQSAWVKARMSKSANGVTEVLLKDSRIEWNEREQVFQPKDDDSMGLGAVLNQLGDSAEIHRFLGWIAGNRADKLRAEGRENLFDDADIDAMKAWDRGNLEDGRSRRDTYDRVFKEFQQYRDDVLAAGEALGVISPEQRAAWRDEFYVPFYRLSEEKGFEAGQLATSGLSRQQAVKKLKGGTANLNNLLENTMMNFHHIIDAGLKNNAARQAIDNAQQLGVTRRVPESGRNTATSTFVMEGGQKVFYEVDDPMVYNAITALGHNGMNSTLMKALRGFKRIFTNTVTVTPQYILANLMRDSIQAPATSDISKNVLGNILVGSETLRDKKMKARMLASGANFSFGHLYGTGNSDELRSGMTRNMRDAGLARSPGSTIMLGVGNAASVIRQGWAKWNDVNNHFENVNRAAIYRQGATEGNQLRASFEARDLMDFSSHGAWPATRVLIDIIPFLNARIQGLDKIYRSGVKPGGSVIIDALRGKTPNATDKQLAGRFWAVTGAVSLAMLALYLENHDEEWYEELEEWEKDTYTHFNVGDALIRIPNPFEVGAIGTMMVRTAEQFIDDEATGELFAQRMGHMITQTFAVGMPQAMQPALDVYANKDSFTNRPIENMGMQNLSPELRKRYNTTAVATGISQVLNKTVGAIGNPETNPLALSPVQVDHLIGGYLGQVGAWGAGMADTVWRSANGHDAPSRRWYEYNPLRRFYRNLGDTDPYTKYGTVFYEGLTETRRAYSDVKELRELGHWEEAKERFEETRNLQALRLGLNRAQRQLSKYNKQIDMIRRSNVGGDLKRQRIDRIQEKKRIIQRTWGEQLQRAKASER</sequence>
<dbReference type="RefSeq" id="WP_250061832.1">
    <property type="nucleotide sequence ID" value="NZ_JAMJPK010000005.1"/>
</dbReference>
<feature type="domain" description="Large polyvalent protein-associated" evidence="4">
    <location>
        <begin position="1873"/>
        <end position="1943"/>
    </location>
</feature>
<dbReference type="Proteomes" id="UP001165369">
    <property type="component" value="Unassembled WGS sequence"/>
</dbReference>
<evidence type="ECO:0000313" key="8">
    <source>
        <dbReference type="Proteomes" id="UP001165369"/>
    </source>
</evidence>
<feature type="domain" description="Large polyvalent protein-associated" evidence="5">
    <location>
        <begin position="1586"/>
        <end position="1727"/>
    </location>
</feature>
<name>A0ABT0T2T0_9GAMM</name>
<evidence type="ECO:0000256" key="2">
    <source>
        <dbReference type="SAM" id="MobiDB-lite"/>
    </source>
</evidence>
<feature type="region of interest" description="Disordered" evidence="2">
    <location>
        <begin position="1377"/>
        <end position="1453"/>
    </location>
</feature>
<protein>
    <submittedName>
        <fullName evidence="7">LPD5 domain-containing protein</fullName>
    </submittedName>
</protein>
<dbReference type="InterPro" id="IPR040651">
    <property type="entry name" value="LPD5"/>
</dbReference>
<feature type="region of interest" description="Disordered" evidence="2">
    <location>
        <begin position="982"/>
        <end position="1031"/>
    </location>
</feature>
<feature type="region of interest" description="Disordered" evidence="2">
    <location>
        <begin position="628"/>
        <end position="648"/>
    </location>
</feature>
<evidence type="ECO:0000259" key="4">
    <source>
        <dbReference type="Pfam" id="PF18796"/>
    </source>
</evidence>
<keyword evidence="1" id="KW-0175">Coiled coil</keyword>
<feature type="compositionally biased region" description="Low complexity" evidence="2">
    <location>
        <begin position="1397"/>
        <end position="1420"/>
    </location>
</feature>
<dbReference type="Pfam" id="PF18857">
    <property type="entry name" value="LPD38"/>
    <property type="match status" value="1"/>
</dbReference>
<comment type="caution">
    <text evidence="7">The sequence shown here is derived from an EMBL/GenBank/DDBJ whole genome shotgun (WGS) entry which is preliminary data.</text>
</comment>
<dbReference type="InterPro" id="IPR041047">
    <property type="entry name" value="LPD1"/>
</dbReference>
<dbReference type="Pfam" id="PF18763">
    <property type="entry name" value="ddrB-ParB"/>
    <property type="match status" value="1"/>
</dbReference>
<feature type="compositionally biased region" description="Basic and acidic residues" evidence="2">
    <location>
        <begin position="1191"/>
        <end position="1212"/>
    </location>
</feature>
<gene>
    <name evidence="7" type="ORF">M8009_13130</name>
</gene>
<feature type="compositionally biased region" description="Basic and acidic residues" evidence="2">
    <location>
        <begin position="452"/>
        <end position="462"/>
    </location>
</feature>
<evidence type="ECO:0000313" key="7">
    <source>
        <dbReference type="EMBL" id="MCL7941230.1"/>
    </source>
</evidence>
<dbReference type="Pfam" id="PF18796">
    <property type="entry name" value="LPD1"/>
    <property type="match status" value="1"/>
</dbReference>
<evidence type="ECO:0000256" key="1">
    <source>
        <dbReference type="SAM" id="Coils"/>
    </source>
</evidence>
<feature type="coiled-coil region" evidence="1">
    <location>
        <begin position="3001"/>
        <end position="3028"/>
    </location>
</feature>
<feature type="compositionally biased region" description="Basic and acidic residues" evidence="2">
    <location>
        <begin position="1427"/>
        <end position="1448"/>
    </location>
</feature>
<accession>A0ABT0T2T0</accession>
<dbReference type="InterPro" id="IPR040561">
    <property type="entry name" value="LPD38"/>
</dbReference>
<evidence type="ECO:0000259" key="3">
    <source>
        <dbReference type="Pfam" id="PF18763"/>
    </source>
</evidence>
<feature type="compositionally biased region" description="Basic and acidic residues" evidence="2">
    <location>
        <begin position="1004"/>
        <end position="1014"/>
    </location>
</feature>